<dbReference type="InterPro" id="IPR018666">
    <property type="entry name" value="DUF2125"/>
</dbReference>
<name>A0A1I3V8B5_9HYPH</name>
<dbReference type="Pfam" id="PF09898">
    <property type="entry name" value="DUF2125"/>
    <property type="match status" value="1"/>
</dbReference>
<reference evidence="2 3" key="1">
    <citation type="submission" date="2016-10" db="EMBL/GenBank/DDBJ databases">
        <authorList>
            <person name="Varghese N."/>
            <person name="Submissions S."/>
        </authorList>
    </citation>
    <scope>NUCLEOTIDE SEQUENCE [LARGE SCALE GENOMIC DNA]</scope>
    <source>
        <strain evidence="2 3">DSM 16392</strain>
    </source>
</reference>
<sequence length="347" mass="37535">MTEPKVSRPPRKSAYFVLAILVALIIGGWSAYWAVGRGIVSDVIRNGVKVAEADGGSLECGDQQLGGYPFRFELTCTPFRMDKNGEWYFINELRGVALAYNPTHVIFEATGPAEMNFGQQGPAYSAHWKTAQASVVAENSKPAKIDAVFKEPMLTYTIGEQSVELNAKLTEAHMRRVESNEDALDLAVQINGLTAGKVSDDVPLDISLVMQLPEGSKLLDGKVRNIADLMVDEELKVNVSSLQLKSGEFSVNTGGDLVIDRQGRLNGTLPLVITGIHQLEDVLRPLFPQGSKTLESLQKTAMSIGQGSAVNGVPTLKIPVTIENGRARIAFFDLGPVPQLIIKESGS</sequence>
<keyword evidence="3" id="KW-1185">Reference proteome</keyword>
<protein>
    <recommendedName>
        <fullName evidence="4">DUF2125 domain-containing protein</fullName>
    </recommendedName>
</protein>
<dbReference type="Proteomes" id="UP000199598">
    <property type="component" value="Unassembled WGS sequence"/>
</dbReference>
<accession>A0A1I3V8B5</accession>
<evidence type="ECO:0008006" key="4">
    <source>
        <dbReference type="Google" id="ProtNLM"/>
    </source>
</evidence>
<evidence type="ECO:0000313" key="2">
    <source>
        <dbReference type="EMBL" id="SFJ91229.1"/>
    </source>
</evidence>
<feature type="transmembrane region" description="Helical" evidence="1">
    <location>
        <begin position="14"/>
        <end position="35"/>
    </location>
</feature>
<comment type="caution">
    <text evidence="2">The sequence shown here is derived from an EMBL/GenBank/DDBJ whole genome shotgun (WGS) entry which is preliminary data.</text>
</comment>
<proteinExistence type="predicted"/>
<organism evidence="2 3">
    <name type="scientific">Pseudovibrio ascidiaceicola</name>
    <dbReference type="NCBI Taxonomy" id="285279"/>
    <lineage>
        <taxon>Bacteria</taxon>
        <taxon>Pseudomonadati</taxon>
        <taxon>Pseudomonadota</taxon>
        <taxon>Alphaproteobacteria</taxon>
        <taxon>Hyphomicrobiales</taxon>
        <taxon>Stappiaceae</taxon>
        <taxon>Pseudovibrio</taxon>
    </lineage>
</organism>
<keyword evidence="1" id="KW-0812">Transmembrane</keyword>
<keyword evidence="1" id="KW-1133">Transmembrane helix</keyword>
<keyword evidence="1" id="KW-0472">Membrane</keyword>
<evidence type="ECO:0000256" key="1">
    <source>
        <dbReference type="SAM" id="Phobius"/>
    </source>
</evidence>
<dbReference type="RefSeq" id="WP_093516123.1">
    <property type="nucleotide sequence ID" value="NZ_FOSK01000001.1"/>
</dbReference>
<evidence type="ECO:0000313" key="3">
    <source>
        <dbReference type="Proteomes" id="UP000199598"/>
    </source>
</evidence>
<dbReference type="EMBL" id="FOSK01000001">
    <property type="protein sequence ID" value="SFJ91229.1"/>
    <property type="molecule type" value="Genomic_DNA"/>
</dbReference>
<gene>
    <name evidence="2" type="ORF">SAMN04488518_101235</name>
</gene>